<dbReference type="EMBL" id="JADGLW010000001">
    <property type="protein sequence ID" value="MBF0753032.1"/>
    <property type="molecule type" value="Genomic_DNA"/>
</dbReference>
<dbReference type="RefSeq" id="WP_135096224.1">
    <property type="nucleotide sequence ID" value="NZ_JADGLW010000001.1"/>
</dbReference>
<reference evidence="1 2" key="1">
    <citation type="submission" date="2020-10" db="EMBL/GenBank/DDBJ databases">
        <title>Mouse Oral microbiota.</title>
        <authorList>
            <person name="Joseph S."/>
            <person name="Aduse-Opoku J."/>
        </authorList>
    </citation>
    <scope>NUCLEOTIDE SEQUENCE [LARGE SCALE GENOMIC DNA]</scope>
    <source>
        <strain evidence="1 2">19428wE5_W307</strain>
    </source>
</reference>
<protein>
    <submittedName>
        <fullName evidence="1">Toxin-antitoxin system, antitoxin component</fullName>
    </submittedName>
</protein>
<dbReference type="Proteomes" id="UP000647980">
    <property type="component" value="Unassembled WGS sequence"/>
</dbReference>
<sequence length="74" mass="8764">MPTITIRVTEEENEFLRYMANFLGKSITEVVKNYTIEELEDIYDVNSADKAYKEWSEDNEEVISLEDVKKEFGY</sequence>
<dbReference type="Pfam" id="PF19807">
    <property type="entry name" value="DUF6290"/>
    <property type="match status" value="1"/>
</dbReference>
<keyword evidence="2" id="KW-1185">Reference proteome</keyword>
<name>A0ABR9XVW6_9STAP</name>
<organism evidence="1 2">
    <name type="scientific">Jeotgalicoccus nanhaiensis</name>
    <dbReference type="NCBI Taxonomy" id="568603"/>
    <lineage>
        <taxon>Bacteria</taxon>
        <taxon>Bacillati</taxon>
        <taxon>Bacillota</taxon>
        <taxon>Bacilli</taxon>
        <taxon>Bacillales</taxon>
        <taxon>Staphylococcaceae</taxon>
        <taxon>Jeotgalicoccus</taxon>
    </lineage>
</organism>
<dbReference type="InterPro" id="IPR046257">
    <property type="entry name" value="DUF6290"/>
</dbReference>
<accession>A0ABR9XVW6</accession>
<gene>
    <name evidence="1" type="ORF">IR135_02010</name>
</gene>
<evidence type="ECO:0000313" key="1">
    <source>
        <dbReference type="EMBL" id="MBF0753032.1"/>
    </source>
</evidence>
<evidence type="ECO:0000313" key="2">
    <source>
        <dbReference type="Proteomes" id="UP000647980"/>
    </source>
</evidence>
<comment type="caution">
    <text evidence="1">The sequence shown here is derived from an EMBL/GenBank/DDBJ whole genome shotgun (WGS) entry which is preliminary data.</text>
</comment>
<dbReference type="NCBIfam" id="NF046040">
    <property type="entry name" value="RelB_antitoxin"/>
    <property type="match status" value="1"/>
</dbReference>
<proteinExistence type="predicted"/>